<sequence length="39" mass="4399">MVLIRANDPPTRRVLCFQVSASPSFTKLQLRSDVRLDPA</sequence>
<organism evidence="1 2">
    <name type="scientific">Mesorhizobium robiniae</name>
    <dbReference type="NCBI Taxonomy" id="559315"/>
    <lineage>
        <taxon>Bacteria</taxon>
        <taxon>Pseudomonadati</taxon>
        <taxon>Pseudomonadota</taxon>
        <taxon>Alphaproteobacteria</taxon>
        <taxon>Hyphomicrobiales</taxon>
        <taxon>Phyllobacteriaceae</taxon>
        <taxon>Mesorhizobium</taxon>
    </lineage>
</organism>
<evidence type="ECO:0000313" key="2">
    <source>
        <dbReference type="Proteomes" id="UP001549204"/>
    </source>
</evidence>
<reference evidence="1 2" key="1">
    <citation type="submission" date="2024-06" db="EMBL/GenBank/DDBJ databases">
        <title>Genomic Encyclopedia of Type Strains, Phase IV (KMG-IV): sequencing the most valuable type-strain genomes for metagenomic binning, comparative biology and taxonomic classification.</title>
        <authorList>
            <person name="Goeker M."/>
        </authorList>
    </citation>
    <scope>NUCLEOTIDE SEQUENCE [LARGE SCALE GENOMIC DNA]</scope>
    <source>
        <strain evidence="1 2">DSM 100022</strain>
    </source>
</reference>
<keyword evidence="2" id="KW-1185">Reference proteome</keyword>
<dbReference type="EMBL" id="JBEPMC010000001">
    <property type="protein sequence ID" value="MET3577332.1"/>
    <property type="molecule type" value="Genomic_DNA"/>
</dbReference>
<accession>A0ABV2GGA9</accession>
<comment type="caution">
    <text evidence="1">The sequence shown here is derived from an EMBL/GenBank/DDBJ whole genome shotgun (WGS) entry which is preliminary data.</text>
</comment>
<proteinExistence type="predicted"/>
<dbReference type="Proteomes" id="UP001549204">
    <property type="component" value="Unassembled WGS sequence"/>
</dbReference>
<name>A0ABV2GGA9_9HYPH</name>
<gene>
    <name evidence="1" type="ORF">ABID19_000347</name>
</gene>
<evidence type="ECO:0000313" key="1">
    <source>
        <dbReference type="EMBL" id="MET3577332.1"/>
    </source>
</evidence>
<protein>
    <submittedName>
        <fullName evidence="1">Uncharacterized protein</fullName>
    </submittedName>
</protein>